<evidence type="ECO:0000313" key="1">
    <source>
        <dbReference type="EMBL" id="KAF5894189.1"/>
    </source>
</evidence>
<dbReference type="EMBL" id="QNUK01000386">
    <property type="protein sequence ID" value="KAF5894189.1"/>
    <property type="molecule type" value="Genomic_DNA"/>
</dbReference>
<protein>
    <submittedName>
        <fullName evidence="1">Uncharacterized protein</fullName>
    </submittedName>
</protein>
<sequence length="78" mass="8607">MIKIKPFLKLTAGFEIKMRSGKTLPQRFSGPRSRVWLLSCSKASDPSVPRLLFYFPVSALSEMTGEAASLVSEEDASL</sequence>
<dbReference type="Proteomes" id="UP000727407">
    <property type="component" value="Unassembled WGS sequence"/>
</dbReference>
<keyword evidence="2" id="KW-1185">Reference proteome</keyword>
<evidence type="ECO:0000313" key="2">
    <source>
        <dbReference type="Proteomes" id="UP000727407"/>
    </source>
</evidence>
<comment type="caution">
    <text evidence="1">The sequence shown here is derived from an EMBL/GenBank/DDBJ whole genome shotgun (WGS) entry which is preliminary data.</text>
</comment>
<dbReference type="AlphaFoldDB" id="A0A8J4UAG5"/>
<reference evidence="1" key="1">
    <citation type="submission" date="2020-07" db="EMBL/GenBank/DDBJ databases">
        <title>Clarias magur genome sequencing, assembly and annotation.</title>
        <authorList>
            <person name="Kushwaha B."/>
            <person name="Kumar R."/>
            <person name="Das P."/>
            <person name="Joshi C.G."/>
            <person name="Kumar D."/>
            <person name="Nagpure N.S."/>
            <person name="Pandey M."/>
            <person name="Agarwal S."/>
            <person name="Srivastava S."/>
            <person name="Singh M."/>
            <person name="Sahoo L."/>
            <person name="Jayasankar P."/>
            <person name="Meher P.K."/>
            <person name="Koringa P.G."/>
            <person name="Iquebal M.A."/>
            <person name="Das S.P."/>
            <person name="Bit A."/>
            <person name="Patnaik S."/>
            <person name="Patel N."/>
            <person name="Shah T.M."/>
            <person name="Hinsu A."/>
            <person name="Jena J.K."/>
        </authorList>
    </citation>
    <scope>NUCLEOTIDE SEQUENCE</scope>
    <source>
        <strain evidence="1">CIFAMagur01</strain>
        <tissue evidence="1">Testis</tissue>
    </source>
</reference>
<organism evidence="1 2">
    <name type="scientific">Clarias magur</name>
    <name type="common">Asian catfish</name>
    <name type="synonym">Macropteronotus magur</name>
    <dbReference type="NCBI Taxonomy" id="1594786"/>
    <lineage>
        <taxon>Eukaryota</taxon>
        <taxon>Metazoa</taxon>
        <taxon>Chordata</taxon>
        <taxon>Craniata</taxon>
        <taxon>Vertebrata</taxon>
        <taxon>Euteleostomi</taxon>
        <taxon>Actinopterygii</taxon>
        <taxon>Neopterygii</taxon>
        <taxon>Teleostei</taxon>
        <taxon>Ostariophysi</taxon>
        <taxon>Siluriformes</taxon>
        <taxon>Clariidae</taxon>
        <taxon>Clarias</taxon>
    </lineage>
</organism>
<accession>A0A8J4UAG5</accession>
<name>A0A8J4UAG5_CLAMG</name>
<proteinExistence type="predicted"/>
<gene>
    <name evidence="1" type="ORF">DAT39_016106</name>
</gene>